<keyword evidence="7" id="KW-0479">Metal-binding</keyword>
<evidence type="ECO:0000256" key="3">
    <source>
        <dbReference type="ARBA" id="ARBA00022491"/>
    </source>
</evidence>
<keyword evidence="3" id="KW-0678">Repressor</keyword>
<dbReference type="GO" id="GO:0003714">
    <property type="term" value="F:transcription corepressor activity"/>
    <property type="evidence" value="ECO:0007669"/>
    <property type="project" value="Ensembl"/>
</dbReference>
<dbReference type="PROSITE" id="PS51533">
    <property type="entry name" value="ADD"/>
    <property type="match status" value="1"/>
</dbReference>
<dbReference type="Bgee" id="ENSOANG00000012120">
    <property type="expression patterns" value="Expressed in fibroblast and 7 other cell types or tissues"/>
</dbReference>
<dbReference type="GeneTree" id="ENSGT00940000156928"/>
<dbReference type="InterPro" id="IPR001525">
    <property type="entry name" value="C5_MeTfrase"/>
</dbReference>
<evidence type="ECO:0000256" key="8">
    <source>
        <dbReference type="ARBA" id="ARBA00022771"/>
    </source>
</evidence>
<feature type="compositionally biased region" description="Basic and acidic residues" evidence="13">
    <location>
        <begin position="91"/>
        <end position="111"/>
    </location>
</feature>
<evidence type="ECO:0000256" key="5">
    <source>
        <dbReference type="ARBA" id="ARBA00022679"/>
    </source>
</evidence>
<keyword evidence="5 12" id="KW-0808">Transferase</keyword>
<evidence type="ECO:0000256" key="6">
    <source>
        <dbReference type="ARBA" id="ARBA00022691"/>
    </source>
</evidence>
<dbReference type="InterPro" id="IPR029063">
    <property type="entry name" value="SAM-dependent_MTases_sf"/>
</dbReference>
<dbReference type="Gene3D" id="3.40.50.150">
    <property type="entry name" value="Vaccinia Virus protein VP39"/>
    <property type="match status" value="1"/>
</dbReference>
<dbReference type="InterPro" id="IPR050390">
    <property type="entry name" value="C5-Methyltransferase"/>
</dbReference>
<evidence type="ECO:0000256" key="10">
    <source>
        <dbReference type="ARBA" id="ARBA00023125"/>
    </source>
</evidence>
<dbReference type="HOGENOM" id="CLU_006958_9_1_1"/>
<evidence type="ECO:0000256" key="12">
    <source>
        <dbReference type="PROSITE-ProRule" id="PRU01016"/>
    </source>
</evidence>
<feature type="domain" description="PWWP" evidence="14">
    <location>
        <begin position="117"/>
        <end position="175"/>
    </location>
</feature>
<dbReference type="Ensembl" id="ENSOANT00000019198.4">
    <property type="protein sequence ID" value="ENSOANP00000019195.3"/>
    <property type="gene ID" value="ENSOANG00000012120.4"/>
</dbReference>
<evidence type="ECO:0000256" key="9">
    <source>
        <dbReference type="ARBA" id="ARBA00022833"/>
    </source>
</evidence>
<evidence type="ECO:0000256" key="4">
    <source>
        <dbReference type="ARBA" id="ARBA00022603"/>
    </source>
</evidence>
<dbReference type="InterPro" id="IPR040552">
    <property type="entry name" value="DNMT3_ADD_GATA1-like"/>
</dbReference>
<evidence type="ECO:0000259" key="15">
    <source>
        <dbReference type="PROSITE" id="PS51533"/>
    </source>
</evidence>
<evidence type="ECO:0000313" key="16">
    <source>
        <dbReference type="Ensembl" id="ENSOANP00000019195.3"/>
    </source>
</evidence>
<dbReference type="InterPro" id="IPR000313">
    <property type="entry name" value="PWWP_dom"/>
</dbReference>
<comment type="subcellular location">
    <subcellularLocation>
        <location evidence="1">Nucleus</location>
    </subcellularLocation>
</comment>
<protein>
    <recommendedName>
        <fullName evidence="2">DNA (cytosine-5-)-methyltransferase</fullName>
        <ecNumber evidence="2">2.1.1.37</ecNumber>
    </recommendedName>
</protein>
<keyword evidence="10" id="KW-0238">DNA-binding</keyword>
<dbReference type="CDD" id="cd11728">
    <property type="entry name" value="ADDz_Dnmt3b"/>
    <property type="match status" value="1"/>
</dbReference>
<dbReference type="InterPro" id="IPR013083">
    <property type="entry name" value="Znf_RING/FYVE/PHD"/>
</dbReference>
<dbReference type="CDD" id="cd20155">
    <property type="entry name" value="PWWP_DNMT3B"/>
    <property type="match status" value="1"/>
</dbReference>
<reference evidence="16" key="2">
    <citation type="submission" date="2025-09" db="UniProtKB">
        <authorList>
            <consortium name="Ensembl"/>
        </authorList>
    </citation>
    <scope>IDENTIFICATION</scope>
    <source>
        <strain evidence="16">Glennie</strain>
    </source>
</reference>
<dbReference type="PROSITE" id="PS51679">
    <property type="entry name" value="SAM_MT_C5"/>
    <property type="match status" value="1"/>
</dbReference>
<evidence type="ECO:0000259" key="14">
    <source>
        <dbReference type="PROSITE" id="PS50812"/>
    </source>
</evidence>
<keyword evidence="6 12" id="KW-0949">S-adenosyl-L-methionine</keyword>
<dbReference type="InterPro" id="IPR049554">
    <property type="entry name" value="DNMT3_ADD_PHD"/>
</dbReference>
<dbReference type="GO" id="GO:0010628">
    <property type="term" value="P:positive regulation of gene expression"/>
    <property type="evidence" value="ECO:0007669"/>
    <property type="project" value="Ensembl"/>
</dbReference>
<dbReference type="PANTHER" id="PTHR23068">
    <property type="entry name" value="DNA CYTOSINE-5- -METHYLTRANSFERASE 3-RELATED"/>
    <property type="match status" value="1"/>
</dbReference>
<dbReference type="AlphaFoldDB" id="F7F9L4"/>
<dbReference type="Pfam" id="PF21255">
    <property type="entry name" value="DNMT3_ADD_GATA1-like"/>
    <property type="match status" value="1"/>
</dbReference>
<dbReference type="Pfam" id="PF17980">
    <property type="entry name" value="ADD_DNMT3"/>
    <property type="match status" value="1"/>
</dbReference>
<feature type="domain" description="PHD-type" evidence="15">
    <location>
        <begin position="310"/>
        <end position="442"/>
    </location>
</feature>
<organism evidence="16 17">
    <name type="scientific">Ornithorhynchus anatinus</name>
    <name type="common">Duckbill platypus</name>
    <dbReference type="NCBI Taxonomy" id="9258"/>
    <lineage>
        <taxon>Eukaryota</taxon>
        <taxon>Metazoa</taxon>
        <taxon>Chordata</taxon>
        <taxon>Craniata</taxon>
        <taxon>Vertebrata</taxon>
        <taxon>Euteleostomi</taxon>
        <taxon>Mammalia</taxon>
        <taxon>Monotremata</taxon>
        <taxon>Ornithorhynchidae</taxon>
        <taxon>Ornithorhynchus</taxon>
    </lineage>
</organism>
<dbReference type="InterPro" id="IPR025766">
    <property type="entry name" value="ADD"/>
</dbReference>
<name>F7F9L4_ORNAN</name>
<dbReference type="OMA" id="CLEYSRI"/>
<dbReference type="InterPro" id="IPR030488">
    <property type="entry name" value="DNMT3B_ADD"/>
</dbReference>
<dbReference type="InterPro" id="IPR011011">
    <property type="entry name" value="Znf_FYVE_PHD"/>
</dbReference>
<dbReference type="FunFam" id="2.30.30.140:FF:000006">
    <property type="entry name" value="DNA (Cytosine-5)-methyltransferase 3B isoform 3"/>
    <property type="match status" value="1"/>
</dbReference>
<keyword evidence="9" id="KW-0862">Zinc</keyword>
<dbReference type="SMART" id="SM00293">
    <property type="entry name" value="PWWP"/>
    <property type="match status" value="1"/>
</dbReference>
<sequence length="694" mass="77505">MIVSVARFSSPPSTSASRRPPGFLSASPSSSSLSACSFLTPQPRLRPTWSPPPSEDSGKGLGGRVPAGSGCPLIDLTEEEEDPKVTSIHSPDGKSQEPESREPADPGEYQDGKEFGIGELVWGKIKGFSWWPAIIVSWKLTSKRQAISGMRWVQWFGDGKFSEVSADKLVGLTAFSQHFNAATFNKLVSYRKAMFYALEVRRKAAAADSPAGDSLENRLKPMVDWAHGGFQPMGFEGLRPPKTSGGGCLPPSASRGRTTVLAENGAPKPRPADSAVVESCPPSKRLKTNLCNNGKERAEEDRSREQMVSDVTNNKKCLEDSCLSCGRKNSATFHPLFEGGLCQTCKDRFLELFYMYDDDGYQSYCTVCCEGRELLLCSNTSCCRCFCVECLEVLVGPGTSANAKEQEPWSCYMCQPQRSHGALQRRHDWNRRLQDFFTNDKGQEYEAPKIYPAVPAERRRPIRVLSLFDGIATGYLVLKDLGIKVDKYVASEICEDSIALGTVRHEGNIEYVHDVRNITKRHIDEWGPFDLVIGGSPCNDLSNVNPARKGLYEGTGRLFFEFYHLLNYARPKAGEKRPFFWMFENVVAMRVNDKRDISRFLECNPVMVDAIKVSAAHRARYFWGNLPGMDRPLVASKTDKLELQDCLEFNRIAKLRKVRTITTKSNSIKQGKSQQLPVIMNGKEDILWCSELER</sequence>
<evidence type="ECO:0000256" key="11">
    <source>
        <dbReference type="ARBA" id="ARBA00023242"/>
    </source>
</evidence>
<dbReference type="Pfam" id="PF00145">
    <property type="entry name" value="DNA_methylase"/>
    <property type="match status" value="1"/>
</dbReference>
<dbReference type="GO" id="GO:0051718">
    <property type="term" value="F:DNA (cytosine-5-)-methyltransferase activity, acting on CpG substrates"/>
    <property type="evidence" value="ECO:0000318"/>
    <property type="project" value="GO_Central"/>
</dbReference>
<dbReference type="FunFam" id="3.40.50.150:FF:000008">
    <property type="entry name" value="DNA (Cytosine-5)-methyltransferase 3A isoform X1"/>
    <property type="match status" value="1"/>
</dbReference>
<dbReference type="Pfam" id="PF00855">
    <property type="entry name" value="PWWP"/>
    <property type="match status" value="1"/>
</dbReference>
<dbReference type="GO" id="GO:1902494">
    <property type="term" value="C:catalytic complex"/>
    <property type="evidence" value="ECO:0007669"/>
    <property type="project" value="Ensembl"/>
</dbReference>
<gene>
    <name evidence="16" type="primary">DNMT3B</name>
</gene>
<dbReference type="Proteomes" id="UP000002279">
    <property type="component" value="Unplaced"/>
</dbReference>
<dbReference type="SUPFAM" id="SSF53335">
    <property type="entry name" value="S-adenosyl-L-methionine-dependent methyltransferases"/>
    <property type="match status" value="1"/>
</dbReference>
<feature type="active site" evidence="12">
    <location>
        <position position="538"/>
    </location>
</feature>
<dbReference type="SUPFAM" id="SSF57903">
    <property type="entry name" value="FYVE/PHD zinc finger"/>
    <property type="match status" value="1"/>
</dbReference>
<evidence type="ECO:0000256" key="13">
    <source>
        <dbReference type="SAM" id="MobiDB-lite"/>
    </source>
</evidence>
<accession>F7F9L4</accession>
<dbReference type="GO" id="GO:0005654">
    <property type="term" value="C:nucleoplasm"/>
    <property type="evidence" value="ECO:0007669"/>
    <property type="project" value="Ensembl"/>
</dbReference>
<dbReference type="PROSITE" id="PS50812">
    <property type="entry name" value="PWWP"/>
    <property type="match status" value="1"/>
</dbReference>
<keyword evidence="11" id="KW-0539">Nucleus</keyword>
<dbReference type="InterPro" id="IPR018117">
    <property type="entry name" value="C5_DNA_meth_AS"/>
</dbReference>
<evidence type="ECO:0000256" key="2">
    <source>
        <dbReference type="ARBA" id="ARBA00011975"/>
    </source>
</evidence>
<comment type="similarity">
    <text evidence="12">Belongs to the class I-like SAM-binding methyltransferase superfamily. C5-methyltransferase family.</text>
</comment>
<dbReference type="FunCoup" id="F7F9L4">
    <property type="interactions" value="985"/>
</dbReference>
<evidence type="ECO:0000256" key="7">
    <source>
        <dbReference type="ARBA" id="ARBA00022723"/>
    </source>
</evidence>
<dbReference type="Gene3D" id="2.30.30.140">
    <property type="match status" value="1"/>
</dbReference>
<dbReference type="GO" id="GO:0008270">
    <property type="term" value="F:zinc ion binding"/>
    <property type="evidence" value="ECO:0007669"/>
    <property type="project" value="UniProtKB-KW"/>
</dbReference>
<reference evidence="16" key="1">
    <citation type="submission" date="2025-08" db="UniProtKB">
        <authorList>
            <consortium name="Ensembl"/>
        </authorList>
    </citation>
    <scope>IDENTIFICATION</scope>
    <source>
        <strain evidence="16">Glennie</strain>
    </source>
</reference>
<feature type="compositionally biased region" description="Low complexity" evidence="13">
    <location>
        <begin position="7"/>
        <end position="37"/>
    </location>
</feature>
<dbReference type="GO" id="GO:0005634">
    <property type="term" value="C:nucleus"/>
    <property type="evidence" value="ECO:0000318"/>
    <property type="project" value="GO_Central"/>
</dbReference>
<keyword evidence="4 12" id="KW-0489">Methyltransferase</keyword>
<keyword evidence="8" id="KW-0863">Zinc-finger</keyword>
<dbReference type="Gene3D" id="3.30.40.10">
    <property type="entry name" value="Zinc/RING finger domain, C3HC4 (zinc finger)"/>
    <property type="match status" value="1"/>
</dbReference>
<feature type="region of interest" description="Disordered" evidence="13">
    <location>
        <begin position="1"/>
        <end position="111"/>
    </location>
</feature>
<dbReference type="GO" id="GO:0032259">
    <property type="term" value="P:methylation"/>
    <property type="evidence" value="ECO:0007669"/>
    <property type="project" value="UniProtKB-KW"/>
</dbReference>
<dbReference type="PANTHER" id="PTHR23068:SF9">
    <property type="entry name" value="DNA (CYTOSINE-5)-METHYLTRANSFERASE 3B"/>
    <property type="match status" value="1"/>
</dbReference>
<dbReference type="InParanoid" id="F7F9L4"/>
<evidence type="ECO:0000313" key="17">
    <source>
        <dbReference type="Proteomes" id="UP000002279"/>
    </source>
</evidence>
<evidence type="ECO:0000256" key="1">
    <source>
        <dbReference type="ARBA" id="ARBA00004123"/>
    </source>
</evidence>
<dbReference type="PROSITE" id="PS00094">
    <property type="entry name" value="C5_MTASE_1"/>
    <property type="match status" value="1"/>
</dbReference>
<dbReference type="Gene3D" id="1.10.720.50">
    <property type="entry name" value="PWWP, helical domain"/>
    <property type="match status" value="1"/>
</dbReference>
<dbReference type="SUPFAM" id="SSF63748">
    <property type="entry name" value="Tudor/PWWP/MBT"/>
    <property type="match status" value="1"/>
</dbReference>
<proteinExistence type="inferred from homology"/>
<dbReference type="GO" id="GO:0000122">
    <property type="term" value="P:negative regulation of transcription by RNA polymerase II"/>
    <property type="evidence" value="ECO:0000318"/>
    <property type="project" value="GO_Central"/>
</dbReference>
<dbReference type="GO" id="GO:0003677">
    <property type="term" value="F:DNA binding"/>
    <property type="evidence" value="ECO:0000318"/>
    <property type="project" value="GO_Central"/>
</dbReference>
<keyword evidence="17" id="KW-1185">Reference proteome</keyword>
<dbReference type="EC" id="2.1.1.37" evidence="2"/>